<sequence>MDSGRNCVAGGCSGHMNFRQREEKGSTFICTKKQCRKEVGFRKDTFFEGSHLTIKEIFEFVYYWCNGTCQVDYVLRNFVREDGSSISRQAIVDWRQFCRDVAVSHFQKNPTMIGGEGKTVEIDETVITKRKYNRGRLVNQNYWFFGGVERESGEVFLVHVERRDALTLLPIIQRYIRPGTTIISDLWRAYGGISRLPEGYNHYTVNHSQNFVDPETGAHTNKIESEWQKFKMRHKAEYGTSRTLLVEYVAQYLWKKKFKGADEFYNFWCQVLEDYPLEF</sequence>
<evidence type="ECO:0000259" key="1">
    <source>
        <dbReference type="SMART" id="SM01126"/>
    </source>
</evidence>
<dbReference type="PANTHER" id="PTHR47163">
    <property type="entry name" value="DDE_TNP_IS1595 DOMAIN-CONTAINING PROTEIN"/>
    <property type="match status" value="1"/>
</dbReference>
<evidence type="ECO:0000313" key="2">
    <source>
        <dbReference type="Proteomes" id="UP000887578"/>
    </source>
</evidence>
<evidence type="ECO:0000313" key="3">
    <source>
        <dbReference type="WBParaSite" id="PDA_v2.g29839.t1"/>
    </source>
</evidence>
<accession>A0A914QR49</accession>
<dbReference type="Pfam" id="PF12762">
    <property type="entry name" value="DDE_Tnp_IS1595"/>
    <property type="match status" value="1"/>
</dbReference>
<dbReference type="WBParaSite" id="PDA_v2.g29839.t1">
    <property type="protein sequence ID" value="PDA_v2.g29839.t1"/>
    <property type="gene ID" value="PDA_v2.g29839"/>
</dbReference>
<name>A0A914QR49_9BILA</name>
<dbReference type="InterPro" id="IPR053164">
    <property type="entry name" value="IS1016-like_transposase"/>
</dbReference>
<feature type="domain" description="ISXO2-like transposase" evidence="1">
    <location>
        <begin position="112"/>
        <end position="257"/>
    </location>
</feature>
<reference evidence="3" key="1">
    <citation type="submission" date="2022-11" db="UniProtKB">
        <authorList>
            <consortium name="WormBaseParasite"/>
        </authorList>
    </citation>
    <scope>IDENTIFICATION</scope>
</reference>
<dbReference type="Proteomes" id="UP000887578">
    <property type="component" value="Unplaced"/>
</dbReference>
<proteinExistence type="predicted"/>
<protein>
    <submittedName>
        <fullName evidence="3">ISXO2-like transposase domain-containing protein</fullName>
    </submittedName>
</protein>
<organism evidence="2 3">
    <name type="scientific">Panagrolaimus davidi</name>
    <dbReference type="NCBI Taxonomy" id="227884"/>
    <lineage>
        <taxon>Eukaryota</taxon>
        <taxon>Metazoa</taxon>
        <taxon>Ecdysozoa</taxon>
        <taxon>Nematoda</taxon>
        <taxon>Chromadorea</taxon>
        <taxon>Rhabditida</taxon>
        <taxon>Tylenchina</taxon>
        <taxon>Panagrolaimomorpha</taxon>
        <taxon>Panagrolaimoidea</taxon>
        <taxon>Panagrolaimidae</taxon>
        <taxon>Panagrolaimus</taxon>
    </lineage>
</organism>
<dbReference type="PANTHER" id="PTHR47163:SF2">
    <property type="entry name" value="SI:DKEY-17M8.2"/>
    <property type="match status" value="1"/>
</dbReference>
<keyword evidence="2" id="KW-1185">Reference proteome</keyword>
<dbReference type="SMART" id="SM01126">
    <property type="entry name" value="DDE_Tnp_IS1595"/>
    <property type="match status" value="1"/>
</dbReference>
<dbReference type="AlphaFoldDB" id="A0A914QR49"/>
<dbReference type="InterPro" id="IPR024445">
    <property type="entry name" value="Tnp_ISXO2-like"/>
</dbReference>